<name>A0AAV4SFP5_9ARAC</name>
<sequence>MNKRHVVDHCHFTLARASLWRKGRVRTHFPLGDPWTMPISSRPCPPRSIRDGRWLHRPMQPIGAFRAPKREKNLSDGGSRGGGDDRKQKSSAVASIPPCKWCGKNSLSADP</sequence>
<proteinExistence type="predicted"/>
<dbReference type="EMBL" id="BPLQ01007740">
    <property type="protein sequence ID" value="GIY32001.1"/>
    <property type="molecule type" value="Genomic_DNA"/>
</dbReference>
<accession>A0AAV4SFP5</accession>
<feature type="region of interest" description="Disordered" evidence="1">
    <location>
        <begin position="60"/>
        <end position="111"/>
    </location>
</feature>
<organism evidence="2 3">
    <name type="scientific">Caerostris darwini</name>
    <dbReference type="NCBI Taxonomy" id="1538125"/>
    <lineage>
        <taxon>Eukaryota</taxon>
        <taxon>Metazoa</taxon>
        <taxon>Ecdysozoa</taxon>
        <taxon>Arthropoda</taxon>
        <taxon>Chelicerata</taxon>
        <taxon>Arachnida</taxon>
        <taxon>Araneae</taxon>
        <taxon>Araneomorphae</taxon>
        <taxon>Entelegynae</taxon>
        <taxon>Araneoidea</taxon>
        <taxon>Araneidae</taxon>
        <taxon>Caerostris</taxon>
    </lineage>
</organism>
<reference evidence="2 3" key="1">
    <citation type="submission" date="2021-06" db="EMBL/GenBank/DDBJ databases">
        <title>Caerostris darwini draft genome.</title>
        <authorList>
            <person name="Kono N."/>
            <person name="Arakawa K."/>
        </authorList>
    </citation>
    <scope>NUCLEOTIDE SEQUENCE [LARGE SCALE GENOMIC DNA]</scope>
</reference>
<dbReference type="AlphaFoldDB" id="A0AAV4SFP5"/>
<comment type="caution">
    <text evidence="2">The sequence shown here is derived from an EMBL/GenBank/DDBJ whole genome shotgun (WGS) entry which is preliminary data.</text>
</comment>
<evidence type="ECO:0000256" key="1">
    <source>
        <dbReference type="SAM" id="MobiDB-lite"/>
    </source>
</evidence>
<dbReference type="Proteomes" id="UP001054837">
    <property type="component" value="Unassembled WGS sequence"/>
</dbReference>
<gene>
    <name evidence="2" type="ORF">CDAR_411091</name>
</gene>
<evidence type="ECO:0000313" key="3">
    <source>
        <dbReference type="Proteomes" id="UP001054837"/>
    </source>
</evidence>
<evidence type="ECO:0000313" key="2">
    <source>
        <dbReference type="EMBL" id="GIY32001.1"/>
    </source>
</evidence>
<protein>
    <submittedName>
        <fullName evidence="2">Uncharacterized protein</fullName>
    </submittedName>
</protein>
<keyword evidence="3" id="KW-1185">Reference proteome</keyword>